<comment type="caution">
    <text evidence="4">The sequence shown here is derived from an EMBL/GenBank/DDBJ whole genome shotgun (WGS) entry which is preliminary data.</text>
</comment>
<feature type="compositionally biased region" description="Polar residues" evidence="1">
    <location>
        <begin position="380"/>
        <end position="391"/>
    </location>
</feature>
<dbReference type="CDD" id="cd01269">
    <property type="entry name" value="PTB_TBC1D1_like"/>
    <property type="match status" value="1"/>
</dbReference>
<keyword evidence="2" id="KW-0812">Transmembrane</keyword>
<accession>A0AA40LWB4</accession>
<feature type="domain" description="PID" evidence="3">
    <location>
        <begin position="180"/>
        <end position="267"/>
    </location>
</feature>
<dbReference type="AlphaFoldDB" id="A0AA40LWB4"/>
<gene>
    <name evidence="4" type="ORF">QTO34_008459</name>
</gene>
<dbReference type="InterPro" id="IPR051133">
    <property type="entry name" value="Adapter_Engulfment-Domain"/>
</dbReference>
<keyword evidence="2" id="KW-0472">Membrane</keyword>
<dbReference type="SMART" id="SM00462">
    <property type="entry name" value="PTB"/>
    <property type="match status" value="1"/>
</dbReference>
<evidence type="ECO:0000256" key="2">
    <source>
        <dbReference type="SAM" id="Phobius"/>
    </source>
</evidence>
<name>A0AA40LWB4_CNENI</name>
<protein>
    <recommendedName>
        <fullName evidence="3">PID domain-containing protein</fullName>
    </recommendedName>
</protein>
<dbReference type="PANTHER" id="PTHR11232:SF50">
    <property type="entry name" value="TBC1 DOMAIN FAMILY MEMBER 1"/>
    <property type="match status" value="1"/>
</dbReference>
<sequence>MQPATEVPEIISSIRHAGRIARQEELHCPSEFDDTFSKKFEVLFCGRVTVAHKKAPPALIDECIEKFNHISCSRKAELDLVSQNSEASSPAGALSFTDKFRSVLQPAGPPEQGRWPMRKSFSQPGLRSLAYRKEFQDGGLRSHSFFSSFDENDIENHLISGHNIVQPTDMEENRTMLFTIGQSEVYLISPDTKKIALEKNFKEISFCSQGIRHVDHFGFICRESSGGGGFHFVCYVFQCTNEALVDEIMMTLKQAFTVAAVQQTRAPAQLCEGCPLQGLHKLCERIEGMNSSKTKLELQKHLTTLTNQEQAMIFEEVQTTQIAAENIGSELPSSATRFKLDMLKNKAKRSLAESLESILSRGNKARGLPEHSASLDLDGSVSSTLNNTNKEPSVCDKEAPPASESSTRLLGSSDDLLSALERKCCFNFEAGVLYFVCLYFFILNSVFNRTLSISYRNALRRKLHSSSSVPNFLKFLAPVDENNTSDFMSTKRDFDSKAHHLGDPSGTPVKTRRHSWRQQIFLRVATPQKASDSPSRYEALASGRLVASAGPTPCPAFPECVEVWRFSGTGISQSVSEDLSQKLVIDGRAEHDGAMCRYRGRRS</sequence>
<dbReference type="InterPro" id="IPR006020">
    <property type="entry name" value="PTB/PI_dom"/>
</dbReference>
<dbReference type="Gene3D" id="2.30.29.30">
    <property type="entry name" value="Pleckstrin-homology domain (PH domain)/Phosphotyrosine-binding domain (PTB)"/>
    <property type="match status" value="1"/>
</dbReference>
<feature type="region of interest" description="Disordered" evidence="1">
    <location>
        <begin position="366"/>
        <end position="408"/>
    </location>
</feature>
<dbReference type="FunFam" id="2.30.29.30:FF:000076">
    <property type="entry name" value="TBC1 domain family member 4 isoform X1"/>
    <property type="match status" value="1"/>
</dbReference>
<dbReference type="EMBL" id="JAULJE010000002">
    <property type="protein sequence ID" value="KAK1345992.1"/>
    <property type="molecule type" value="Genomic_DNA"/>
</dbReference>
<evidence type="ECO:0000313" key="5">
    <source>
        <dbReference type="Proteomes" id="UP001177744"/>
    </source>
</evidence>
<dbReference type="Pfam" id="PF00640">
    <property type="entry name" value="PID"/>
    <property type="match status" value="1"/>
</dbReference>
<dbReference type="InterPro" id="IPR011993">
    <property type="entry name" value="PH-like_dom_sf"/>
</dbReference>
<keyword evidence="2" id="KW-1133">Transmembrane helix</keyword>
<evidence type="ECO:0000256" key="1">
    <source>
        <dbReference type="SAM" id="MobiDB-lite"/>
    </source>
</evidence>
<dbReference type="PROSITE" id="PS01179">
    <property type="entry name" value="PID"/>
    <property type="match status" value="1"/>
</dbReference>
<proteinExistence type="predicted"/>
<dbReference type="Proteomes" id="UP001177744">
    <property type="component" value="Unassembled WGS sequence"/>
</dbReference>
<organism evidence="4 5">
    <name type="scientific">Cnephaeus nilssonii</name>
    <name type="common">Northern bat</name>
    <name type="synonym">Eptesicus nilssonii</name>
    <dbReference type="NCBI Taxonomy" id="3371016"/>
    <lineage>
        <taxon>Eukaryota</taxon>
        <taxon>Metazoa</taxon>
        <taxon>Chordata</taxon>
        <taxon>Craniata</taxon>
        <taxon>Vertebrata</taxon>
        <taxon>Euteleostomi</taxon>
        <taxon>Mammalia</taxon>
        <taxon>Eutheria</taxon>
        <taxon>Laurasiatheria</taxon>
        <taxon>Chiroptera</taxon>
        <taxon>Yangochiroptera</taxon>
        <taxon>Vespertilionidae</taxon>
        <taxon>Cnephaeus</taxon>
    </lineage>
</organism>
<reference evidence="4" key="1">
    <citation type="submission" date="2023-06" db="EMBL/GenBank/DDBJ databases">
        <title>Reference genome for the Northern bat (Eptesicus nilssonii), a most northern bat species.</title>
        <authorList>
            <person name="Laine V.N."/>
            <person name="Pulliainen A.T."/>
            <person name="Lilley T.M."/>
        </authorList>
    </citation>
    <scope>NUCLEOTIDE SEQUENCE</scope>
    <source>
        <strain evidence="4">BLF_Eptnil</strain>
        <tissue evidence="4">Kidney</tissue>
    </source>
</reference>
<evidence type="ECO:0000259" key="3">
    <source>
        <dbReference type="PROSITE" id="PS01179"/>
    </source>
</evidence>
<keyword evidence="5" id="KW-1185">Reference proteome</keyword>
<dbReference type="PANTHER" id="PTHR11232">
    <property type="entry name" value="PHOSPHOTYROSINE INTERACTION DOMAIN-CONTAINING FAMILY MEMBER"/>
    <property type="match status" value="1"/>
</dbReference>
<feature type="transmembrane region" description="Helical" evidence="2">
    <location>
        <begin position="432"/>
        <end position="451"/>
    </location>
</feature>
<dbReference type="SUPFAM" id="SSF50729">
    <property type="entry name" value="PH domain-like"/>
    <property type="match status" value="1"/>
</dbReference>
<evidence type="ECO:0000313" key="4">
    <source>
        <dbReference type="EMBL" id="KAK1345992.1"/>
    </source>
</evidence>